<evidence type="ECO:0000256" key="1">
    <source>
        <dbReference type="PROSITE-ProRule" id="PRU00339"/>
    </source>
</evidence>
<evidence type="ECO:0000256" key="2">
    <source>
        <dbReference type="SAM" id="Coils"/>
    </source>
</evidence>
<name>R6WSG9_9FIRM</name>
<proteinExistence type="predicted"/>
<comment type="caution">
    <text evidence="3">The sequence shown here is derived from an EMBL/GenBank/DDBJ whole genome shotgun (WGS) entry which is preliminary data.</text>
</comment>
<dbReference type="EMBL" id="CBGL010000017">
    <property type="protein sequence ID" value="CDD09899.1"/>
    <property type="molecule type" value="Genomic_DNA"/>
</dbReference>
<accession>R6WSG9</accession>
<dbReference type="RefSeq" id="WP_021720747.1">
    <property type="nucleotide sequence ID" value="NZ_FR892812.1"/>
</dbReference>
<evidence type="ECO:0000313" key="3">
    <source>
        <dbReference type="EMBL" id="CDD09899.1"/>
    </source>
</evidence>
<gene>
    <name evidence="3" type="ORF">BN587_01708</name>
</gene>
<dbReference type="HOGENOM" id="CLU_1401324_0_0_9"/>
<dbReference type="InterPro" id="IPR019734">
    <property type="entry name" value="TPR_rpt"/>
</dbReference>
<dbReference type="Proteomes" id="UP000014937">
    <property type="component" value="Unassembled WGS sequence"/>
</dbReference>
<feature type="repeat" description="TPR" evidence="1">
    <location>
        <begin position="67"/>
        <end position="100"/>
    </location>
</feature>
<feature type="coiled-coil region" evidence="2">
    <location>
        <begin position="158"/>
        <end position="190"/>
    </location>
</feature>
<dbReference type="SMART" id="SM00028">
    <property type="entry name" value="TPR"/>
    <property type="match status" value="1"/>
</dbReference>
<protein>
    <submittedName>
        <fullName evidence="3">Putative TPR-repeat-containing protein</fullName>
    </submittedName>
</protein>
<dbReference type="AlphaFoldDB" id="R6WSG9"/>
<keyword evidence="2" id="KW-0175">Coiled coil</keyword>
<organism evidence="3">
    <name type="scientific">Phascolarctobacterium succinatutens CAG:287</name>
    <dbReference type="NCBI Taxonomy" id="1263101"/>
    <lineage>
        <taxon>Bacteria</taxon>
        <taxon>Bacillati</taxon>
        <taxon>Bacillota</taxon>
        <taxon>Negativicutes</taxon>
        <taxon>Acidaminococcales</taxon>
        <taxon>Acidaminococcaceae</taxon>
        <taxon>Phascolarctobacterium</taxon>
    </lineage>
</organism>
<sequence length="194" mass="21971">MSDVKVCTYECPNCGAPIKIADKVCGHCFSAVYLQRIKDSDNLSKGGIAKHIAVYKKNIANGLVDDSSTLISLGICHYKNCMYDLSMKSFEKAIEVDPENVNAYYYAALSLMNGKRPYLQTLPKIKKAVAMLEAAISIQDEGRLYYFLYLIQKDFFDKKHLRTKYKALELQNLSMENAVTDEEILELEENLAIK</sequence>
<dbReference type="Gene3D" id="1.25.40.10">
    <property type="entry name" value="Tetratricopeptide repeat domain"/>
    <property type="match status" value="1"/>
</dbReference>
<keyword evidence="1" id="KW-0802">TPR repeat</keyword>
<reference evidence="3" key="1">
    <citation type="submission" date="2012-11" db="EMBL/GenBank/DDBJ databases">
        <title>Dependencies among metagenomic species, viruses, plasmids and units of genetic variation.</title>
        <authorList>
            <person name="Nielsen H.B."/>
            <person name="Almeida M."/>
            <person name="Juncker A.S."/>
            <person name="Rasmussen S."/>
            <person name="Li J."/>
            <person name="Sunagawa S."/>
            <person name="Plichta D."/>
            <person name="Gautier L."/>
            <person name="Le Chatelier E."/>
            <person name="Peletier E."/>
            <person name="Bonde I."/>
            <person name="Nielsen T."/>
            <person name="Manichanh C."/>
            <person name="Arumugam M."/>
            <person name="Batto J."/>
            <person name="Santos M.B.Q.D."/>
            <person name="Blom N."/>
            <person name="Borruel N."/>
            <person name="Burgdorf K.S."/>
            <person name="Boumezbeur F."/>
            <person name="Casellas F."/>
            <person name="Dore J."/>
            <person name="Guarner F."/>
            <person name="Hansen T."/>
            <person name="Hildebrand F."/>
            <person name="Kaas R.S."/>
            <person name="Kennedy S."/>
            <person name="Kristiansen K."/>
            <person name="Kultima J.R."/>
            <person name="Leonard P."/>
            <person name="Levenez F."/>
            <person name="Lund O."/>
            <person name="Moumen B."/>
            <person name="Le Paslier D."/>
            <person name="Pons N."/>
            <person name="Pedersen O."/>
            <person name="Prifti E."/>
            <person name="Qin J."/>
            <person name="Raes J."/>
            <person name="Tap J."/>
            <person name="Tims S."/>
            <person name="Ussery D.W."/>
            <person name="Yamada T."/>
            <person name="MetaHit consortium"/>
            <person name="Renault P."/>
            <person name="Sicheritz-Ponten T."/>
            <person name="Bork P."/>
            <person name="Wang J."/>
            <person name="Brunak S."/>
            <person name="Ehrlich S.D."/>
        </authorList>
    </citation>
    <scope>NUCLEOTIDE SEQUENCE [LARGE SCALE GENOMIC DNA]</scope>
</reference>
<dbReference type="InterPro" id="IPR011990">
    <property type="entry name" value="TPR-like_helical_dom_sf"/>
</dbReference>
<dbReference type="PROSITE" id="PS50005">
    <property type="entry name" value="TPR"/>
    <property type="match status" value="1"/>
</dbReference>
<dbReference type="SUPFAM" id="SSF48452">
    <property type="entry name" value="TPR-like"/>
    <property type="match status" value="1"/>
</dbReference>